<protein>
    <recommendedName>
        <fullName evidence="2">Single-stranded-DNA-specific exonuclease RecJ</fullName>
    </recommendedName>
</protein>
<dbReference type="Pfam" id="PF10141">
    <property type="entry name" value="ssDNA-exonuc_C"/>
    <property type="match status" value="1"/>
</dbReference>
<name>A0A133KX13_HEYCO</name>
<evidence type="ECO:0000256" key="4">
    <source>
        <dbReference type="ARBA" id="ARBA00022801"/>
    </source>
</evidence>
<proteinExistence type="inferred from homology"/>
<feature type="domain" description="Single-stranded-DNA-specific exonuclease RecJ C-terminal" evidence="8">
    <location>
        <begin position="601"/>
        <end position="804"/>
    </location>
</feature>
<keyword evidence="5 10" id="KW-0269">Exonuclease</keyword>
<evidence type="ECO:0000256" key="1">
    <source>
        <dbReference type="ARBA" id="ARBA00005915"/>
    </source>
</evidence>
<dbReference type="GO" id="GO:0003676">
    <property type="term" value="F:nucleic acid binding"/>
    <property type="evidence" value="ECO:0007669"/>
    <property type="project" value="InterPro"/>
</dbReference>
<evidence type="ECO:0000259" key="9">
    <source>
        <dbReference type="Pfam" id="PF17768"/>
    </source>
</evidence>
<dbReference type="PANTHER" id="PTHR30255">
    <property type="entry name" value="SINGLE-STRANDED-DNA-SPECIFIC EXONUCLEASE RECJ"/>
    <property type="match status" value="1"/>
</dbReference>
<evidence type="ECO:0000313" key="10">
    <source>
        <dbReference type="EMBL" id="KWZ83945.1"/>
    </source>
</evidence>
<dbReference type="PATRIC" id="fig|1398.22.peg.1013"/>
<dbReference type="Pfam" id="PF17768">
    <property type="entry name" value="RecJ_OB"/>
    <property type="match status" value="1"/>
</dbReference>
<feature type="domain" description="RecJ OB" evidence="9">
    <location>
        <begin position="489"/>
        <end position="594"/>
    </location>
</feature>
<dbReference type="Pfam" id="PF01368">
    <property type="entry name" value="DHH"/>
    <property type="match status" value="1"/>
</dbReference>
<feature type="domain" description="DDH" evidence="6">
    <location>
        <begin position="118"/>
        <end position="261"/>
    </location>
</feature>
<evidence type="ECO:0000313" key="11">
    <source>
        <dbReference type="Proteomes" id="UP000070376"/>
    </source>
</evidence>
<dbReference type="InterPro" id="IPR041122">
    <property type="entry name" value="RecJ_OB"/>
</dbReference>
<dbReference type="PANTHER" id="PTHR30255:SF2">
    <property type="entry name" value="SINGLE-STRANDED-DNA-SPECIFIC EXONUCLEASE RECJ"/>
    <property type="match status" value="1"/>
</dbReference>
<dbReference type="EMBL" id="LRPN01000033">
    <property type="protein sequence ID" value="KWZ83945.1"/>
    <property type="molecule type" value="Genomic_DNA"/>
</dbReference>
<dbReference type="GO" id="GO:0006310">
    <property type="term" value="P:DNA recombination"/>
    <property type="evidence" value="ECO:0007669"/>
    <property type="project" value="InterPro"/>
</dbReference>
<dbReference type="SUPFAM" id="SSF64182">
    <property type="entry name" value="DHH phosphoesterases"/>
    <property type="match status" value="1"/>
</dbReference>
<comment type="similarity">
    <text evidence="1">Belongs to the RecJ family.</text>
</comment>
<dbReference type="GO" id="GO:0008409">
    <property type="term" value="F:5'-3' exonuclease activity"/>
    <property type="evidence" value="ECO:0007669"/>
    <property type="project" value="InterPro"/>
</dbReference>
<reference evidence="11" key="1">
    <citation type="submission" date="2016-01" db="EMBL/GenBank/DDBJ databases">
        <authorList>
            <person name="Mitreva M."/>
            <person name="Pepin K.H."/>
            <person name="Mihindukulasuriya K.A."/>
            <person name="Fulton R."/>
            <person name="Fronick C."/>
            <person name="O'Laughlin M."/>
            <person name="Miner T."/>
            <person name="Herter B."/>
            <person name="Rosa B.A."/>
            <person name="Cordes M."/>
            <person name="Tomlinson C."/>
            <person name="Wollam A."/>
            <person name="Palsikar V.B."/>
            <person name="Mardis E.R."/>
            <person name="Wilson R.K."/>
        </authorList>
    </citation>
    <scope>NUCLEOTIDE SEQUENCE [LARGE SCALE GENOMIC DNA]</scope>
    <source>
        <strain evidence="11">GED7749B</strain>
    </source>
</reference>
<dbReference type="InterPro" id="IPR018779">
    <property type="entry name" value="RecJ_C"/>
</dbReference>
<comment type="caution">
    <text evidence="10">The sequence shown here is derived from an EMBL/GenBank/DDBJ whole genome shotgun (WGS) entry which is preliminary data.</text>
</comment>
<dbReference type="InterPro" id="IPR051673">
    <property type="entry name" value="SSDNA_exonuclease_RecJ"/>
</dbReference>
<keyword evidence="3" id="KW-0540">Nuclease</keyword>
<dbReference type="InterPro" id="IPR038763">
    <property type="entry name" value="DHH_sf"/>
</dbReference>
<evidence type="ECO:0000259" key="8">
    <source>
        <dbReference type="Pfam" id="PF10141"/>
    </source>
</evidence>
<feature type="domain" description="DHHA1" evidence="7">
    <location>
        <begin position="380"/>
        <end position="474"/>
    </location>
</feature>
<dbReference type="Proteomes" id="UP000070376">
    <property type="component" value="Unassembled WGS sequence"/>
</dbReference>
<dbReference type="Pfam" id="PF02272">
    <property type="entry name" value="DHHA1"/>
    <property type="match status" value="1"/>
</dbReference>
<dbReference type="InterPro" id="IPR001667">
    <property type="entry name" value="DDH_dom"/>
</dbReference>
<evidence type="ECO:0000259" key="7">
    <source>
        <dbReference type="Pfam" id="PF02272"/>
    </source>
</evidence>
<gene>
    <name evidence="10" type="ORF">HMPREF3213_01003</name>
</gene>
<dbReference type="InterPro" id="IPR004610">
    <property type="entry name" value="RecJ"/>
</dbReference>
<evidence type="ECO:0000259" key="6">
    <source>
        <dbReference type="Pfam" id="PF01368"/>
    </source>
</evidence>
<sequence length="822" mass="92184">MNRKYKKNAGEMPAFFVMTVFRRNVIIKYCERGGDMLQSRTRWRVPEMEPKAAATISQQLNVSPLVSKLLVNRGITDVEEARSFLFHEGLAYYDPFLLHDMEKAAARIREAIKKAEPVLVFGDYDADGVTSTAIMMAALNDLGAHAEFYIPDRFKEGYGPNEAAFRRAAEEGFQLIITVDTGIAAVHEAEVARKLGITLIITDHHEPGPVLPEAFAIVHPKHPESTYPFRELSGAGVAFKVAHALYGKVPEQLEDLAAIGTVADLVPLLDENRLIAINGIKRLRTTKRAGLVALCRCADIRQEEINEETIGFVLAPRLNAAGRLQHAAPAAELLMTEDTEEAGMLAETIDGLNKERQKIVNDMTNEAIELVEEEVEKGARVLVVGKEGWNAGVIGIAASRLTERFYRPAIVLSFDPETGLAKGSARSIDGFHMFNELSKCRDILPHFGGHPMAAGMTLSLSDVEELRRRLNEQAAAFPDEMFVPVTNISAEISIEEAGMEAIREMALLSPFGTANPKPLLLLDGAECPQIRAIGADGKHLKLTLSKNGTTLDGIGFGLGHLAPHISPSAYISVVGELSINEWNNIRKPQMMVKDIKITNWQLFDFRGNRPLKQWARYVPEEDQAFVVFQKETLRNLPLPDFSVRLVPVATMEEARAFDPANKNIVFLDLPKGPRMMAALLEGGSPARIYAYFYHAGNHFFSTFPTREHFKWFYAFLAKRKTFNLKQHGDELAAYRGWSRNTIDFISQVFFELDFVTIKDGFISLKAAKQKRDLKESLTYQKKLAQYQMEKDLLYSSFQELKMWFDQMIKPAVQYEEETAKWI</sequence>
<dbReference type="InterPro" id="IPR003156">
    <property type="entry name" value="DHHA1_dom"/>
</dbReference>
<dbReference type="Gene3D" id="3.90.1640.30">
    <property type="match status" value="1"/>
</dbReference>
<evidence type="ECO:0000256" key="3">
    <source>
        <dbReference type="ARBA" id="ARBA00022722"/>
    </source>
</evidence>
<evidence type="ECO:0000256" key="5">
    <source>
        <dbReference type="ARBA" id="ARBA00022839"/>
    </source>
</evidence>
<organism evidence="10 11">
    <name type="scientific">Heyndrickxia coagulans</name>
    <name type="common">Weizmannia coagulans</name>
    <dbReference type="NCBI Taxonomy" id="1398"/>
    <lineage>
        <taxon>Bacteria</taxon>
        <taxon>Bacillati</taxon>
        <taxon>Bacillota</taxon>
        <taxon>Bacilli</taxon>
        <taxon>Bacillales</taxon>
        <taxon>Bacillaceae</taxon>
        <taxon>Heyndrickxia</taxon>
    </lineage>
</organism>
<accession>A0A133KX13</accession>
<evidence type="ECO:0000256" key="2">
    <source>
        <dbReference type="ARBA" id="ARBA00019841"/>
    </source>
</evidence>
<dbReference type="AlphaFoldDB" id="A0A133KX13"/>
<dbReference type="GO" id="GO:0006281">
    <property type="term" value="P:DNA repair"/>
    <property type="evidence" value="ECO:0007669"/>
    <property type="project" value="InterPro"/>
</dbReference>
<dbReference type="NCBIfam" id="TIGR00644">
    <property type="entry name" value="recJ"/>
    <property type="match status" value="1"/>
</dbReference>
<dbReference type="Gene3D" id="3.10.310.30">
    <property type="match status" value="1"/>
</dbReference>
<keyword evidence="4" id="KW-0378">Hydrolase</keyword>